<evidence type="ECO:0000256" key="1">
    <source>
        <dbReference type="SAM" id="MobiDB-lite"/>
    </source>
</evidence>
<dbReference type="VEuPathDB" id="FungiDB:MELLADRAFT_75491"/>
<dbReference type="GeneID" id="18932660"/>
<dbReference type="AlphaFoldDB" id="F4RZ71"/>
<dbReference type="InParanoid" id="F4RZ71"/>
<protein>
    <submittedName>
        <fullName evidence="2">Uncharacterized protein</fullName>
    </submittedName>
</protein>
<proteinExistence type="predicted"/>
<dbReference type="KEGG" id="mlr:MELLADRAFT_75491"/>
<name>F4RZ71_MELLP</name>
<feature type="region of interest" description="Disordered" evidence="1">
    <location>
        <begin position="157"/>
        <end position="178"/>
    </location>
</feature>
<dbReference type="RefSeq" id="XP_007414350.1">
    <property type="nucleotide sequence ID" value="XM_007414288.1"/>
</dbReference>
<dbReference type="OrthoDB" id="10552675at2759"/>
<sequence length="194" mass="21513">MMDWDWSTALYPAQKLTKQPHPSSTITLASPKTKTDNFFSCMTTSDPPPSLTSFHYPTLNTATSSSSLWGHQNLNQNRNESHRHNLINPHSNFGLPSDYLNSPSQSCHQLLDSSNDLNLNCNIPVSSHSSLIKNIITTSAATSNMTSSSSSNLNNSLYPINSTTSSHPTSPPLLHNHQHIQQQQQLAQHAFYTR</sequence>
<dbReference type="HOGENOM" id="CLU_1402733_0_0_1"/>
<dbReference type="EMBL" id="GL883131">
    <property type="protein sequence ID" value="EGG02365.1"/>
    <property type="molecule type" value="Genomic_DNA"/>
</dbReference>
<reference evidence="3" key="1">
    <citation type="journal article" date="2011" name="Proc. Natl. Acad. Sci. U.S.A.">
        <title>Obligate biotrophy features unraveled by the genomic analysis of rust fungi.</title>
        <authorList>
            <person name="Duplessis S."/>
            <person name="Cuomo C.A."/>
            <person name="Lin Y.-C."/>
            <person name="Aerts A."/>
            <person name="Tisserant E."/>
            <person name="Veneault-Fourrey C."/>
            <person name="Joly D.L."/>
            <person name="Hacquard S."/>
            <person name="Amselem J."/>
            <person name="Cantarel B.L."/>
            <person name="Chiu R."/>
            <person name="Coutinho P.M."/>
            <person name="Feau N."/>
            <person name="Field M."/>
            <person name="Frey P."/>
            <person name="Gelhaye E."/>
            <person name="Goldberg J."/>
            <person name="Grabherr M.G."/>
            <person name="Kodira C.D."/>
            <person name="Kohler A."/>
            <person name="Kuees U."/>
            <person name="Lindquist E.A."/>
            <person name="Lucas S.M."/>
            <person name="Mago R."/>
            <person name="Mauceli E."/>
            <person name="Morin E."/>
            <person name="Murat C."/>
            <person name="Pangilinan J.L."/>
            <person name="Park R."/>
            <person name="Pearson M."/>
            <person name="Quesneville H."/>
            <person name="Rouhier N."/>
            <person name="Sakthikumar S."/>
            <person name="Salamov A.A."/>
            <person name="Schmutz J."/>
            <person name="Selles B."/>
            <person name="Shapiro H."/>
            <person name="Tanguay P."/>
            <person name="Tuskan G.A."/>
            <person name="Henrissat B."/>
            <person name="Van de Peer Y."/>
            <person name="Rouze P."/>
            <person name="Ellis J.G."/>
            <person name="Dodds P.N."/>
            <person name="Schein J.E."/>
            <person name="Zhong S."/>
            <person name="Hamelin R.C."/>
            <person name="Grigoriev I.V."/>
            <person name="Szabo L.J."/>
            <person name="Martin F."/>
        </authorList>
    </citation>
    <scope>NUCLEOTIDE SEQUENCE [LARGE SCALE GENOMIC DNA]</scope>
    <source>
        <strain evidence="3">98AG31 / pathotype 3-4-7</strain>
    </source>
</reference>
<gene>
    <name evidence="2" type="ORF">MELLADRAFT_75491</name>
</gene>
<keyword evidence="3" id="KW-1185">Reference proteome</keyword>
<organism evidence="3">
    <name type="scientific">Melampsora larici-populina (strain 98AG31 / pathotype 3-4-7)</name>
    <name type="common">Poplar leaf rust fungus</name>
    <dbReference type="NCBI Taxonomy" id="747676"/>
    <lineage>
        <taxon>Eukaryota</taxon>
        <taxon>Fungi</taxon>
        <taxon>Dikarya</taxon>
        <taxon>Basidiomycota</taxon>
        <taxon>Pucciniomycotina</taxon>
        <taxon>Pucciniomycetes</taxon>
        <taxon>Pucciniales</taxon>
        <taxon>Melampsoraceae</taxon>
        <taxon>Melampsora</taxon>
    </lineage>
</organism>
<accession>F4RZ71</accession>
<dbReference type="Proteomes" id="UP000001072">
    <property type="component" value="Unassembled WGS sequence"/>
</dbReference>
<evidence type="ECO:0000313" key="3">
    <source>
        <dbReference type="Proteomes" id="UP000001072"/>
    </source>
</evidence>
<evidence type="ECO:0000313" key="2">
    <source>
        <dbReference type="EMBL" id="EGG02365.1"/>
    </source>
</evidence>